<sequence>MSPPGSWLNGAASLVSDASVWINLVATDRAEVILRASSVRHLITSTALGELDAGRAKGRRTAAVVAELIEMGLVDEVGLGPVEEATFLSLVAGPVSETLDDGEAATIAYALGSGSVALIDERKATALCGSQFPSVKVMSTTDLLLSQEVQCALTLEDLADSLFRALSVARMRVPECHLPAVCGLLGPERRQQCQSLPALWRRPPDARLAAS</sequence>
<evidence type="ECO:0000313" key="1">
    <source>
        <dbReference type="EMBL" id="MFC4295981.1"/>
    </source>
</evidence>
<comment type="caution">
    <text evidence="1">The sequence shown here is derived from an EMBL/GenBank/DDBJ whole genome shotgun (WGS) entry which is preliminary data.</text>
</comment>
<name>A0ABV8RUP8_9SPHN</name>
<dbReference type="Proteomes" id="UP001595828">
    <property type="component" value="Unassembled WGS sequence"/>
</dbReference>
<keyword evidence="2" id="KW-1185">Reference proteome</keyword>
<dbReference type="Pfam" id="PF11848">
    <property type="entry name" value="DUF3368"/>
    <property type="match status" value="1"/>
</dbReference>
<reference evidence="2" key="1">
    <citation type="journal article" date="2019" name="Int. J. Syst. Evol. Microbiol.">
        <title>The Global Catalogue of Microorganisms (GCM) 10K type strain sequencing project: providing services to taxonomists for standard genome sequencing and annotation.</title>
        <authorList>
            <consortium name="The Broad Institute Genomics Platform"/>
            <consortium name="The Broad Institute Genome Sequencing Center for Infectious Disease"/>
            <person name="Wu L."/>
            <person name="Ma J."/>
        </authorList>
    </citation>
    <scope>NUCLEOTIDE SEQUENCE [LARGE SCALE GENOMIC DNA]</scope>
    <source>
        <strain evidence="2">CGMCC 1.12989</strain>
    </source>
</reference>
<accession>A0ABV8RUP8</accession>
<evidence type="ECO:0000313" key="2">
    <source>
        <dbReference type="Proteomes" id="UP001595828"/>
    </source>
</evidence>
<dbReference type="EMBL" id="JBHSDR010000006">
    <property type="protein sequence ID" value="MFC4295981.1"/>
    <property type="molecule type" value="Genomic_DNA"/>
</dbReference>
<proteinExistence type="predicted"/>
<dbReference type="InterPro" id="IPR021799">
    <property type="entry name" value="PIN-like_prokaryotic"/>
</dbReference>
<organism evidence="1 2">
    <name type="scientific">Novosphingobium tardum</name>
    <dbReference type="NCBI Taxonomy" id="1538021"/>
    <lineage>
        <taxon>Bacteria</taxon>
        <taxon>Pseudomonadati</taxon>
        <taxon>Pseudomonadota</taxon>
        <taxon>Alphaproteobacteria</taxon>
        <taxon>Sphingomonadales</taxon>
        <taxon>Sphingomonadaceae</taxon>
        <taxon>Novosphingobium</taxon>
    </lineage>
</organism>
<evidence type="ECO:0008006" key="3">
    <source>
        <dbReference type="Google" id="ProtNLM"/>
    </source>
</evidence>
<gene>
    <name evidence="1" type="ORF">ACFO0A_13045</name>
</gene>
<dbReference type="RefSeq" id="WP_379539436.1">
    <property type="nucleotide sequence ID" value="NZ_JBHSDR010000006.1"/>
</dbReference>
<protein>
    <recommendedName>
        <fullName evidence="3">PIN domain-containing protein</fullName>
    </recommendedName>
</protein>